<accession>A0A377HVH1</accession>
<dbReference type="Pfam" id="PF03406">
    <property type="entry name" value="Phage_fiber_2"/>
    <property type="match status" value="1"/>
</dbReference>
<dbReference type="InterPro" id="IPR005068">
    <property type="entry name" value="Phage_lambda_Stf-r2"/>
</dbReference>
<gene>
    <name evidence="3" type="ORF">NCTC1659_01620</name>
</gene>
<reference evidence="3 4" key="1">
    <citation type="submission" date="2018-06" db="EMBL/GenBank/DDBJ databases">
        <authorList>
            <consortium name="Pathogen Informatics"/>
            <person name="Doyle S."/>
        </authorList>
    </citation>
    <scope>NUCLEOTIDE SEQUENCE [LARGE SCALE GENOMIC DNA]</scope>
    <source>
        <strain evidence="3 4">NCTC1659</strain>
    </source>
</reference>
<evidence type="ECO:0000313" key="3">
    <source>
        <dbReference type="EMBL" id="STO60333.1"/>
    </source>
</evidence>
<organism evidence="3 4">
    <name type="scientific">Canicola haemoglobinophilus</name>
    <dbReference type="NCBI Taxonomy" id="733"/>
    <lineage>
        <taxon>Bacteria</taxon>
        <taxon>Pseudomonadati</taxon>
        <taxon>Pseudomonadota</taxon>
        <taxon>Gammaproteobacteria</taxon>
        <taxon>Pasteurellales</taxon>
        <taxon>Pasteurellaceae</taxon>
        <taxon>Canicola</taxon>
    </lineage>
</organism>
<dbReference type="AlphaFoldDB" id="A0A377HVH1"/>
<dbReference type="Pfam" id="PF12571">
    <property type="entry name" value="Phage_tail_fib"/>
    <property type="match status" value="1"/>
</dbReference>
<feature type="coiled-coil region" evidence="1">
    <location>
        <begin position="692"/>
        <end position="719"/>
    </location>
</feature>
<dbReference type="STRING" id="733.B0186_04985"/>
<dbReference type="GO" id="GO:0019062">
    <property type="term" value="P:virion attachment to host cell"/>
    <property type="evidence" value="ECO:0007669"/>
    <property type="project" value="InterPro"/>
</dbReference>
<keyword evidence="4" id="KW-1185">Reference proteome</keyword>
<dbReference type="CDD" id="cd19958">
    <property type="entry name" value="pyocin_knob"/>
    <property type="match status" value="1"/>
</dbReference>
<dbReference type="GO" id="GO:0046718">
    <property type="term" value="P:symbiont entry into host cell"/>
    <property type="evidence" value="ECO:0007669"/>
    <property type="project" value="InterPro"/>
</dbReference>
<dbReference type="Proteomes" id="UP000254329">
    <property type="component" value="Unassembled WGS sequence"/>
</dbReference>
<evidence type="ECO:0000259" key="2">
    <source>
        <dbReference type="Pfam" id="PF12571"/>
    </source>
</evidence>
<sequence length="825" mass="91911">MATLVTQDFEREIAEKTINGGVIQYDEFIFAMIPNLTADNLAQYLTIPSENLIKHRQEVSKAGVINENAVVYSVTLGTEIGDFDFNWIGLINKRTNKLAVAVQADTIKKTRNKNNVQGNSLTRNVLLEFAGAKKLTQINVSADTWQIDFTVRLHGIDEKIRLTNRDLYGRAVFFDDAFLVKRGAGTHYTIDAGHAYVEGVRAEIKQAQTIQAASLPCSIYLDVVHHCTVTGAYETEIKFLKQSKSDYLDSANRQHYVQIIADIDSAGAVTDRRLLSQWFGITPKDLDDTTESMRDKTGHTHKLPLASLIEKGLVQLYSGTDSDSEEMAATTKVVKEVKELAESKQSPADTLAGYGIANFKIEQSTGNANDYKTDGNYYFANGQNLPDSNAWHIEVVSGGQANAVRQIARKANDTKIKTRFFNGSSWTSWKDTGGDGIPIGAIVAFPKEVTNPQGFLLVEDLTFNPQTYPDLYRALGNKNKVSNIKRSDVGMLAYFPTDNIPDGWIDFDSIRTTVTQQNYPELYQHLVAKYGSINNVPLAEDRFIRNAHGSLAVGQKQNDEIKAHTHKLISYNGRHDENTALYGEGFEFEPQTDRTTVDSWGDGTLDDNGWIKPTNTSKYATGGAETRPKAIAFKLCIKAKNSFDDVRFWIKAFGSVENEGQMNAAHLAQDIQDIRASTERHDTQFQQYDTKLQQHDTKLQQHDAKLQQLEGLKKNSKAKVIWRGNLTAGIESRITLSESMLNKHLILFLQVSSLHTLTDTQRVCVASVFVDENLINTGPSGKYKGISTGVYNGSSWCTIELECLDDTSLRLRESGGMYLKQISAI</sequence>
<dbReference type="Gene3D" id="3.90.1340.10">
    <property type="entry name" value="Phage tail collar domain"/>
    <property type="match status" value="2"/>
</dbReference>
<protein>
    <submittedName>
        <fullName evidence="3">Tail fiber protein</fullName>
    </submittedName>
</protein>
<feature type="domain" description="Phage tail fibre protein N-terminal" evidence="2">
    <location>
        <begin position="3"/>
        <end position="157"/>
    </location>
</feature>
<dbReference type="SUPFAM" id="SSF88874">
    <property type="entry name" value="Receptor-binding domain of short tail fibre protein gp12"/>
    <property type="match status" value="1"/>
</dbReference>
<dbReference type="RefSeq" id="WP_115252420.1">
    <property type="nucleotide sequence ID" value="NZ_UGHF01000001.1"/>
</dbReference>
<dbReference type="EMBL" id="UGHF01000001">
    <property type="protein sequence ID" value="STO60333.1"/>
    <property type="molecule type" value="Genomic_DNA"/>
</dbReference>
<evidence type="ECO:0000256" key="1">
    <source>
        <dbReference type="SAM" id="Coils"/>
    </source>
</evidence>
<name>A0A377HVH1_9PAST</name>
<proteinExistence type="predicted"/>
<evidence type="ECO:0000313" key="4">
    <source>
        <dbReference type="Proteomes" id="UP000254329"/>
    </source>
</evidence>
<dbReference type="InterPro" id="IPR022225">
    <property type="entry name" value="Phage_tail_fibre_N"/>
</dbReference>
<keyword evidence="1" id="KW-0175">Coiled coil</keyword>
<dbReference type="InterPro" id="IPR037053">
    <property type="entry name" value="Phage_tail_collar_dom_sf"/>
</dbReference>